<evidence type="ECO:0000256" key="4">
    <source>
        <dbReference type="ARBA" id="ARBA00022989"/>
    </source>
</evidence>
<feature type="region of interest" description="Disordered" evidence="6">
    <location>
        <begin position="1"/>
        <end position="20"/>
    </location>
</feature>
<evidence type="ECO:0000256" key="3">
    <source>
        <dbReference type="ARBA" id="ARBA00022692"/>
    </source>
</evidence>
<keyword evidence="3 7" id="KW-0812">Transmembrane</keyword>
<feature type="transmembrane region" description="Helical" evidence="7">
    <location>
        <begin position="111"/>
        <end position="131"/>
    </location>
</feature>
<keyword evidence="2" id="KW-1003">Cell membrane</keyword>
<comment type="caution">
    <text evidence="9">The sequence shown here is derived from an EMBL/GenBank/DDBJ whole genome shotgun (WGS) entry which is preliminary data.</text>
</comment>
<dbReference type="AlphaFoldDB" id="A0A2W4VZ87"/>
<evidence type="ECO:0000256" key="5">
    <source>
        <dbReference type="ARBA" id="ARBA00023136"/>
    </source>
</evidence>
<dbReference type="PANTHER" id="PTHR34187">
    <property type="entry name" value="FGR18P"/>
    <property type="match status" value="1"/>
</dbReference>
<dbReference type="InterPro" id="IPR003807">
    <property type="entry name" value="DUF202"/>
</dbReference>
<keyword evidence="4 7" id="KW-1133">Transmembrane helix</keyword>
<accession>A0A2W4VZ87</accession>
<feature type="transmembrane region" description="Helical" evidence="7">
    <location>
        <begin position="69"/>
        <end position="91"/>
    </location>
</feature>
<evidence type="ECO:0000313" key="9">
    <source>
        <dbReference type="EMBL" id="PZO15115.1"/>
    </source>
</evidence>
<dbReference type="PANTHER" id="PTHR34187:SF2">
    <property type="entry name" value="DUF202 DOMAIN-CONTAINING PROTEIN"/>
    <property type="match status" value="1"/>
</dbReference>
<reference evidence="9 10" key="2">
    <citation type="submission" date="2018-06" db="EMBL/GenBank/DDBJ databases">
        <title>Metagenomic assembly of (sub)arctic Cyanobacteria and their associated microbiome from non-axenic cultures.</title>
        <authorList>
            <person name="Baurain D."/>
        </authorList>
    </citation>
    <scope>NUCLEOTIDE SEQUENCE [LARGE SCALE GENOMIC DNA]</scope>
    <source>
        <strain evidence="9">ULC129bin1</strain>
    </source>
</reference>
<evidence type="ECO:0000256" key="2">
    <source>
        <dbReference type="ARBA" id="ARBA00022475"/>
    </source>
</evidence>
<proteinExistence type="predicted"/>
<evidence type="ECO:0000256" key="1">
    <source>
        <dbReference type="ARBA" id="ARBA00004651"/>
    </source>
</evidence>
<evidence type="ECO:0000313" key="10">
    <source>
        <dbReference type="Proteomes" id="UP000249354"/>
    </source>
</evidence>
<keyword evidence="5 7" id="KW-0472">Membrane</keyword>
<evidence type="ECO:0000256" key="7">
    <source>
        <dbReference type="SAM" id="Phobius"/>
    </source>
</evidence>
<sequence>MTFPRRSHRPPRSTDRQREHQANERTFLAWLRTSIALIGFGFAIARFGLFLRQFETATEPPASIPAPAILNSQTLGMGLVAFGITVIILAAWRYNQVFWQIERGDYKPSRLAIWILTSIITLLGLLSLPLLTGQTPTKRPPDQSSQR</sequence>
<dbReference type="EMBL" id="QBMC01000098">
    <property type="protein sequence ID" value="PZO15115.1"/>
    <property type="molecule type" value="Genomic_DNA"/>
</dbReference>
<evidence type="ECO:0000256" key="6">
    <source>
        <dbReference type="SAM" id="MobiDB-lite"/>
    </source>
</evidence>
<dbReference type="GO" id="GO:0005886">
    <property type="term" value="C:plasma membrane"/>
    <property type="evidence" value="ECO:0007669"/>
    <property type="project" value="UniProtKB-SubCell"/>
</dbReference>
<dbReference type="Proteomes" id="UP000249354">
    <property type="component" value="Unassembled WGS sequence"/>
</dbReference>
<gene>
    <name evidence="9" type="ORF">DCF25_14100</name>
</gene>
<dbReference type="InterPro" id="IPR052053">
    <property type="entry name" value="IM_YidH-like"/>
</dbReference>
<reference evidence="10" key="1">
    <citation type="submission" date="2018-04" db="EMBL/GenBank/DDBJ databases">
        <authorList>
            <person name="Cornet L."/>
        </authorList>
    </citation>
    <scope>NUCLEOTIDE SEQUENCE [LARGE SCALE GENOMIC DNA]</scope>
</reference>
<evidence type="ECO:0000259" key="8">
    <source>
        <dbReference type="Pfam" id="PF02656"/>
    </source>
</evidence>
<feature type="domain" description="DUF202" evidence="8">
    <location>
        <begin position="18"/>
        <end position="97"/>
    </location>
</feature>
<comment type="subcellular location">
    <subcellularLocation>
        <location evidence="1">Cell membrane</location>
        <topology evidence="1">Multi-pass membrane protein</topology>
    </subcellularLocation>
</comment>
<protein>
    <recommendedName>
        <fullName evidence="8">DUF202 domain-containing protein</fullName>
    </recommendedName>
</protein>
<name>A0A2W4VZ87_9CYAN</name>
<organism evidence="9 10">
    <name type="scientific">Leptolyngbya foveolarum</name>
    <dbReference type="NCBI Taxonomy" id="47253"/>
    <lineage>
        <taxon>Bacteria</taxon>
        <taxon>Bacillati</taxon>
        <taxon>Cyanobacteriota</taxon>
        <taxon>Cyanophyceae</taxon>
        <taxon>Leptolyngbyales</taxon>
        <taxon>Leptolyngbyaceae</taxon>
        <taxon>Leptolyngbya group</taxon>
        <taxon>Leptolyngbya</taxon>
    </lineage>
</organism>
<feature type="compositionally biased region" description="Basic residues" evidence="6">
    <location>
        <begin position="1"/>
        <end position="11"/>
    </location>
</feature>
<dbReference type="Pfam" id="PF02656">
    <property type="entry name" value="DUF202"/>
    <property type="match status" value="1"/>
</dbReference>
<feature type="transmembrane region" description="Helical" evidence="7">
    <location>
        <begin position="27"/>
        <end position="49"/>
    </location>
</feature>